<dbReference type="STRING" id="863227.GCA_000373005_03586"/>
<evidence type="ECO:0000256" key="8">
    <source>
        <dbReference type="HAMAP-Rule" id="MF_00484"/>
    </source>
</evidence>
<evidence type="ECO:0000256" key="1">
    <source>
        <dbReference type="ARBA" id="ARBA00001478"/>
    </source>
</evidence>
<evidence type="ECO:0000259" key="10">
    <source>
        <dbReference type="Pfam" id="PF08323"/>
    </source>
</evidence>
<dbReference type="OrthoDB" id="9808590at2"/>
<dbReference type="GO" id="GO:0005978">
    <property type="term" value="P:glycogen biosynthetic process"/>
    <property type="evidence" value="ECO:0007669"/>
    <property type="project" value="UniProtKB-UniRule"/>
</dbReference>
<dbReference type="RefSeq" id="WP_026229947.1">
    <property type="nucleotide sequence ID" value="NZ_KB890184.1"/>
</dbReference>
<accession>A0A2N7X6Q0</accession>
<dbReference type="InterPro" id="IPR001296">
    <property type="entry name" value="Glyco_trans_1"/>
</dbReference>
<dbReference type="CDD" id="cd03791">
    <property type="entry name" value="GT5_Glycogen_synthase_DULL1-like"/>
    <property type="match status" value="1"/>
</dbReference>
<sequence>MTIRVLHIAAELYPLLKTGGLADVLGALPLAQVELGADARVLLPGFPSVIDGLADLREVARLPAAFGVDDASIQFGTLRDADGGVAGLGVYVVRADRFYRRDGNPYVDEAHRPYDDNMLRFALLGWSAAQLAGSADPAWSPAVVHAHDWHAALAPAYVQAAHETSGAPRLPSVVTVHNLAYQGLFPAHEWSSLRLPDRYFGIDGLEFHGQISFLKGGLYFADRITTVSPSYAREIQTASQGAGLDGLLRHRARDLTGILNGVDYAVWNPRSDRSIVATYSPTRLHPKSKNKAELQARLGLKADSDALLFGVVSRLTEQKGFDLLLEAVPEIVSRGGQLAVLGTGDPALEAGMRRAVQAHPEAVGIHVGFDEALAHLVIAGSDVVMVPSRFEPCGLTQLYALAYGSLPLVHRVGGLTDTVSDASLENLADQAATGFVFERFEHDALVAAIRRAFALRARRTDWRRAQQCAMQQNFSWQSAAERYLALYQQIVPQR</sequence>
<dbReference type="NCBIfam" id="NF001899">
    <property type="entry name" value="PRK00654.1-2"/>
    <property type="match status" value="1"/>
</dbReference>
<evidence type="ECO:0000256" key="2">
    <source>
        <dbReference type="ARBA" id="ARBA00002764"/>
    </source>
</evidence>
<dbReference type="GO" id="GO:0005829">
    <property type="term" value="C:cytosol"/>
    <property type="evidence" value="ECO:0007669"/>
    <property type="project" value="TreeGrafter"/>
</dbReference>
<feature type="binding site" evidence="8">
    <location>
        <position position="17"/>
    </location>
    <ligand>
        <name>ADP-alpha-D-glucose</name>
        <dbReference type="ChEBI" id="CHEBI:57498"/>
    </ligand>
</feature>
<dbReference type="InterPro" id="IPR013534">
    <property type="entry name" value="Starch_synth_cat_dom"/>
</dbReference>
<dbReference type="AlphaFoldDB" id="A0A2N7X6Q0"/>
<dbReference type="EMBL" id="PNYC01000005">
    <property type="protein sequence ID" value="PMS37155.1"/>
    <property type="molecule type" value="Genomic_DNA"/>
</dbReference>
<organism evidence="11 12">
    <name type="scientific">Trinickia symbiotica</name>
    <dbReference type="NCBI Taxonomy" id="863227"/>
    <lineage>
        <taxon>Bacteria</taxon>
        <taxon>Pseudomonadati</taxon>
        <taxon>Pseudomonadota</taxon>
        <taxon>Betaproteobacteria</taxon>
        <taxon>Burkholderiales</taxon>
        <taxon>Burkholderiaceae</taxon>
        <taxon>Trinickia</taxon>
    </lineage>
</organism>
<reference evidence="11 12" key="1">
    <citation type="submission" date="2018-01" db="EMBL/GenBank/DDBJ databases">
        <title>Whole genome analyses suggest that Burkholderia sensu lato contains two further novel genera in the rhizoxinica-symbiotica group Mycetohabitans gen. nov., and Trinickia gen. nov.: implications for the evolution of diazotrophy and nodulation in the Burkholderiaceae.</title>
        <authorList>
            <person name="Estrada-de los Santos P."/>
            <person name="Palmer M."/>
            <person name="Chavez-Ramirez B."/>
            <person name="Beukes C."/>
            <person name="Steenkamp E.T."/>
            <person name="Hirsch A.M."/>
            <person name="Manyaka P."/>
            <person name="Maluk M."/>
            <person name="Lafos M."/>
            <person name="Crook M."/>
            <person name="Gross E."/>
            <person name="Simon M.F."/>
            <person name="Bueno dos Reis Junior F."/>
            <person name="Poole P.S."/>
            <person name="Venter S.N."/>
            <person name="James E.K."/>
        </authorList>
    </citation>
    <scope>NUCLEOTIDE SEQUENCE [LARGE SCALE GENOMIC DNA]</scope>
    <source>
        <strain evidence="11 12">JPY 581</strain>
    </source>
</reference>
<dbReference type="PANTHER" id="PTHR45825:SF11">
    <property type="entry name" value="ALPHA AMYLASE DOMAIN-CONTAINING PROTEIN"/>
    <property type="match status" value="1"/>
</dbReference>
<comment type="pathway">
    <text evidence="3 8">Glycan biosynthesis; glycogen biosynthesis.</text>
</comment>
<dbReference type="EC" id="2.4.1.21" evidence="8"/>
<evidence type="ECO:0000256" key="6">
    <source>
        <dbReference type="ARBA" id="ARBA00022679"/>
    </source>
</evidence>
<name>A0A2N7X6Q0_9BURK</name>
<dbReference type="PANTHER" id="PTHR45825">
    <property type="entry name" value="GRANULE-BOUND STARCH SYNTHASE 1, CHLOROPLASTIC/AMYLOPLASTIC"/>
    <property type="match status" value="1"/>
</dbReference>
<dbReference type="Gene3D" id="3.40.50.2000">
    <property type="entry name" value="Glycogen Phosphorylase B"/>
    <property type="match status" value="2"/>
</dbReference>
<protein>
    <recommendedName>
        <fullName evidence="8">Glycogen synthase</fullName>
        <ecNumber evidence="8">2.4.1.21</ecNumber>
    </recommendedName>
    <alternativeName>
        <fullName evidence="8">Starch [bacterial glycogen] synthase</fullName>
    </alternativeName>
</protein>
<proteinExistence type="inferred from homology"/>
<dbReference type="UniPathway" id="UPA00164"/>
<dbReference type="Pfam" id="PF08323">
    <property type="entry name" value="Glyco_transf_5"/>
    <property type="match status" value="1"/>
</dbReference>
<dbReference type="Pfam" id="PF00534">
    <property type="entry name" value="Glycos_transf_1"/>
    <property type="match status" value="1"/>
</dbReference>
<keyword evidence="12" id="KW-1185">Reference proteome</keyword>
<evidence type="ECO:0000313" key="12">
    <source>
        <dbReference type="Proteomes" id="UP000235777"/>
    </source>
</evidence>
<feature type="domain" description="Starch synthase catalytic" evidence="10">
    <location>
        <begin position="4"/>
        <end position="250"/>
    </location>
</feature>
<dbReference type="InterPro" id="IPR011835">
    <property type="entry name" value="GS/SS"/>
</dbReference>
<dbReference type="Proteomes" id="UP000235777">
    <property type="component" value="Unassembled WGS sequence"/>
</dbReference>
<evidence type="ECO:0000256" key="5">
    <source>
        <dbReference type="ARBA" id="ARBA00022676"/>
    </source>
</evidence>
<dbReference type="NCBIfam" id="TIGR02095">
    <property type="entry name" value="glgA"/>
    <property type="match status" value="1"/>
</dbReference>
<dbReference type="GO" id="GO:0009011">
    <property type="term" value="F:alpha-1,4-glucan glucosyltransferase (ADP-glucose donor) activity"/>
    <property type="evidence" value="ECO:0007669"/>
    <property type="project" value="UniProtKB-UniRule"/>
</dbReference>
<keyword evidence="7 8" id="KW-0320">Glycogen biosynthesis</keyword>
<comment type="function">
    <text evidence="2 8">Synthesizes alpha-1,4-glucan chains using ADP-glucose.</text>
</comment>
<comment type="catalytic activity">
    <reaction evidence="1 8">
        <text>[(1-&gt;4)-alpha-D-glucosyl](n) + ADP-alpha-D-glucose = [(1-&gt;4)-alpha-D-glucosyl](n+1) + ADP + H(+)</text>
        <dbReference type="Rhea" id="RHEA:18189"/>
        <dbReference type="Rhea" id="RHEA-COMP:9584"/>
        <dbReference type="Rhea" id="RHEA-COMP:9587"/>
        <dbReference type="ChEBI" id="CHEBI:15378"/>
        <dbReference type="ChEBI" id="CHEBI:15444"/>
        <dbReference type="ChEBI" id="CHEBI:57498"/>
        <dbReference type="ChEBI" id="CHEBI:456216"/>
        <dbReference type="EC" id="2.4.1.21"/>
    </reaction>
</comment>
<keyword evidence="5 8" id="KW-0328">Glycosyltransferase</keyword>
<evidence type="ECO:0000313" key="11">
    <source>
        <dbReference type="EMBL" id="PMS37155.1"/>
    </source>
</evidence>
<evidence type="ECO:0000256" key="7">
    <source>
        <dbReference type="ARBA" id="ARBA00023056"/>
    </source>
</evidence>
<dbReference type="GO" id="GO:0004373">
    <property type="term" value="F:alpha-1,4-glucan glucosyltransferase (UDP-glucose donor) activity"/>
    <property type="evidence" value="ECO:0007669"/>
    <property type="project" value="InterPro"/>
</dbReference>
<keyword evidence="6 8" id="KW-0808">Transferase</keyword>
<comment type="similarity">
    <text evidence="4 8">Belongs to the glycosyltransferase 1 family. Bacterial/plant glycogen synthase subfamily.</text>
</comment>
<dbReference type="SUPFAM" id="SSF53756">
    <property type="entry name" value="UDP-Glycosyltransferase/glycogen phosphorylase"/>
    <property type="match status" value="1"/>
</dbReference>
<evidence type="ECO:0000256" key="4">
    <source>
        <dbReference type="ARBA" id="ARBA00010281"/>
    </source>
</evidence>
<gene>
    <name evidence="8" type="primary">glgA</name>
    <name evidence="11" type="ORF">C0Z20_09745</name>
</gene>
<feature type="domain" description="Glycosyl transferase family 1" evidence="9">
    <location>
        <begin position="302"/>
        <end position="465"/>
    </location>
</feature>
<evidence type="ECO:0000256" key="3">
    <source>
        <dbReference type="ARBA" id="ARBA00004964"/>
    </source>
</evidence>
<evidence type="ECO:0000259" key="9">
    <source>
        <dbReference type="Pfam" id="PF00534"/>
    </source>
</evidence>
<dbReference type="HAMAP" id="MF_00484">
    <property type="entry name" value="Glycogen_synth"/>
    <property type="match status" value="1"/>
</dbReference>
<comment type="caution">
    <text evidence="11">The sequence shown here is derived from an EMBL/GenBank/DDBJ whole genome shotgun (WGS) entry which is preliminary data.</text>
</comment>